<dbReference type="PANTHER" id="PTHR43177:SF3">
    <property type="entry name" value="PROTEIN NRFC HOMOLOG"/>
    <property type="match status" value="1"/>
</dbReference>
<keyword evidence="3" id="KW-0408">Iron</keyword>
<dbReference type="Pfam" id="PF13247">
    <property type="entry name" value="Fer4_11"/>
    <property type="match status" value="1"/>
</dbReference>
<proteinExistence type="predicted"/>
<dbReference type="Gene3D" id="3.30.70.20">
    <property type="match status" value="2"/>
</dbReference>
<dbReference type="AlphaFoldDB" id="A0A6F8ZF27"/>
<dbReference type="PANTHER" id="PTHR43177">
    <property type="entry name" value="PROTEIN NRFC"/>
    <property type="match status" value="1"/>
</dbReference>
<dbReference type="GO" id="GO:0046872">
    <property type="term" value="F:metal ion binding"/>
    <property type="evidence" value="ECO:0007669"/>
    <property type="project" value="UniProtKB-KW"/>
</dbReference>
<dbReference type="SUPFAM" id="SSF54862">
    <property type="entry name" value="4Fe-4S ferredoxins"/>
    <property type="match status" value="1"/>
</dbReference>
<keyword evidence="2" id="KW-0479">Metal-binding</keyword>
<dbReference type="InterPro" id="IPR050954">
    <property type="entry name" value="ET_IronSulfur_Cluster-Binding"/>
</dbReference>
<feature type="domain" description="4Fe-4S ferredoxin-type" evidence="6">
    <location>
        <begin position="62"/>
        <end position="93"/>
    </location>
</feature>
<reference evidence="7 8" key="1">
    <citation type="submission" date="2020-02" db="EMBL/GenBank/DDBJ databases">
        <authorList>
            <person name="Hogendoorn C."/>
        </authorList>
    </citation>
    <scope>NUCLEOTIDE SEQUENCE [LARGE SCALE GENOMIC DNA]</scope>
    <source>
        <strain evidence="7">R501</strain>
    </source>
</reference>
<name>A0A6F8ZF27_9FIRM</name>
<evidence type="ECO:0000256" key="3">
    <source>
        <dbReference type="ARBA" id="ARBA00023004"/>
    </source>
</evidence>
<dbReference type="Proteomes" id="UP000503399">
    <property type="component" value="Chromosome"/>
</dbReference>
<feature type="domain" description="4Fe-4S ferredoxin-type" evidence="6">
    <location>
        <begin position="3"/>
        <end position="32"/>
    </location>
</feature>
<evidence type="ECO:0000313" key="7">
    <source>
        <dbReference type="EMBL" id="CAB1128062.1"/>
    </source>
</evidence>
<evidence type="ECO:0000256" key="1">
    <source>
        <dbReference type="ARBA" id="ARBA00022485"/>
    </source>
</evidence>
<accession>A0A6F8ZF27</accession>
<dbReference type="EMBL" id="LR778114">
    <property type="protein sequence ID" value="CAB1128062.1"/>
    <property type="molecule type" value="Genomic_DNA"/>
</dbReference>
<dbReference type="EC" id="1.8.5.6" evidence="7"/>
<keyword evidence="8" id="KW-1185">Reference proteome</keyword>
<keyword evidence="1" id="KW-0004">4Fe-4S</keyword>
<dbReference type="PROSITE" id="PS51379">
    <property type="entry name" value="4FE4S_FER_2"/>
    <property type="match status" value="3"/>
</dbReference>
<dbReference type="GO" id="GO:0051539">
    <property type="term" value="F:4 iron, 4 sulfur cluster binding"/>
    <property type="evidence" value="ECO:0007669"/>
    <property type="project" value="UniProtKB-KW"/>
</dbReference>
<dbReference type="InterPro" id="IPR017896">
    <property type="entry name" value="4Fe4S_Fe-S-bd"/>
</dbReference>
<evidence type="ECO:0000259" key="6">
    <source>
        <dbReference type="PROSITE" id="PS51379"/>
    </source>
</evidence>
<evidence type="ECO:0000256" key="5">
    <source>
        <dbReference type="SAM" id="MobiDB-lite"/>
    </source>
</evidence>
<evidence type="ECO:0000256" key="2">
    <source>
        <dbReference type="ARBA" id="ARBA00022723"/>
    </source>
</evidence>
<feature type="region of interest" description="Disordered" evidence="5">
    <location>
        <begin position="200"/>
        <end position="223"/>
    </location>
</feature>
<organism evidence="7 8">
    <name type="scientific">Candidatus Hydrogenisulfobacillus filiaventi</name>
    <dbReference type="NCBI Taxonomy" id="2707344"/>
    <lineage>
        <taxon>Bacteria</taxon>
        <taxon>Bacillati</taxon>
        <taxon>Bacillota</taxon>
        <taxon>Clostridia</taxon>
        <taxon>Eubacteriales</taxon>
        <taxon>Clostridiales Family XVII. Incertae Sedis</taxon>
        <taxon>Candidatus Hydrogenisulfobacillus</taxon>
    </lineage>
</organism>
<dbReference type="CDD" id="cd10551">
    <property type="entry name" value="PsrB"/>
    <property type="match status" value="1"/>
</dbReference>
<dbReference type="PROSITE" id="PS00198">
    <property type="entry name" value="4FE4S_FER_1"/>
    <property type="match status" value="1"/>
</dbReference>
<protein>
    <submittedName>
        <fullName evidence="7">Sulfite dehydrogenase subunit B</fullName>
        <ecNumber evidence="7">1.8.5.6</ecNumber>
    </submittedName>
</protein>
<keyword evidence="4" id="KW-0411">Iron-sulfur</keyword>
<feature type="domain" description="4Fe-4S ferredoxin-type" evidence="6">
    <location>
        <begin position="95"/>
        <end position="124"/>
    </location>
</feature>
<sequence>MQWTIITDLNKCVGCKSCQVSCKEHNTAGAFGPLPDLDPYQEPDGMWWNRVLTIEAGTFPHTGVLYLPKACMHCYDAPCVPVCPTGASFKREDNGVVLVDYDTCVGCQLCLWACPYGVREFDPHEGVVKKCTLCIDRLEDERLPAAERIPACVESCPTRARVFGDLDDPDSEVSHLVQARQGFTLFPELGARPAVHYLPRRPVPGSGAGRVPDAPEVPEGRRA</sequence>
<evidence type="ECO:0000256" key="4">
    <source>
        <dbReference type="ARBA" id="ARBA00023014"/>
    </source>
</evidence>
<evidence type="ECO:0000313" key="8">
    <source>
        <dbReference type="Proteomes" id="UP000503399"/>
    </source>
</evidence>
<dbReference type="GO" id="GO:0016491">
    <property type="term" value="F:oxidoreductase activity"/>
    <property type="evidence" value="ECO:0007669"/>
    <property type="project" value="UniProtKB-KW"/>
</dbReference>
<keyword evidence="7" id="KW-0560">Oxidoreductase</keyword>
<dbReference type="InterPro" id="IPR017900">
    <property type="entry name" value="4Fe4S_Fe_S_CS"/>
</dbReference>
<dbReference type="KEGG" id="hfv:R50_0556"/>
<gene>
    <name evidence="7" type="primary">soeB</name>
    <name evidence="7" type="ORF">R50_0556</name>
</gene>